<dbReference type="SUPFAM" id="SSF52540">
    <property type="entry name" value="P-loop containing nucleoside triphosphate hydrolases"/>
    <property type="match status" value="1"/>
</dbReference>
<comment type="catalytic activity">
    <reaction evidence="3">
        <text>3'-dephospho-CoA + ATP = ADP + CoA + H(+)</text>
        <dbReference type="Rhea" id="RHEA:18245"/>
        <dbReference type="ChEBI" id="CHEBI:15378"/>
        <dbReference type="ChEBI" id="CHEBI:30616"/>
        <dbReference type="ChEBI" id="CHEBI:57287"/>
        <dbReference type="ChEBI" id="CHEBI:57328"/>
        <dbReference type="ChEBI" id="CHEBI:456216"/>
        <dbReference type="EC" id="2.7.1.24"/>
    </reaction>
</comment>
<dbReference type="UniPathway" id="UPA00241">
    <property type="reaction ID" value="UER00356"/>
</dbReference>
<dbReference type="EMBL" id="JAAZHI010000047">
    <property type="protein sequence ID" value="NLA55069.1"/>
    <property type="molecule type" value="Genomic_DNA"/>
</dbReference>
<dbReference type="PANTHER" id="PTHR10695:SF46">
    <property type="entry name" value="BIFUNCTIONAL COENZYME A SYNTHASE-RELATED"/>
    <property type="match status" value="1"/>
</dbReference>
<comment type="subcellular location">
    <subcellularLocation>
        <location evidence="3">Cytoplasm</location>
    </subcellularLocation>
</comment>
<dbReference type="InterPro" id="IPR001977">
    <property type="entry name" value="Depp_CoAkinase"/>
</dbReference>
<dbReference type="NCBIfam" id="NF002879">
    <property type="entry name" value="PRK03333.1"/>
    <property type="match status" value="1"/>
</dbReference>
<protein>
    <recommendedName>
        <fullName evidence="3 4">Dephospho-CoA kinase</fullName>
        <ecNumber evidence="3 4">2.7.1.24</ecNumber>
    </recommendedName>
    <alternativeName>
        <fullName evidence="3">Dephosphocoenzyme A kinase</fullName>
    </alternativeName>
</protein>
<reference evidence="5 6" key="1">
    <citation type="journal article" date="2020" name="Biotechnol. Biofuels">
        <title>New insights from the biogas microbiome by comprehensive genome-resolved metagenomics of nearly 1600 species originating from multiple anaerobic digesters.</title>
        <authorList>
            <person name="Campanaro S."/>
            <person name="Treu L."/>
            <person name="Rodriguez-R L.M."/>
            <person name="Kovalovszki A."/>
            <person name="Ziels R.M."/>
            <person name="Maus I."/>
            <person name="Zhu X."/>
            <person name="Kougias P.G."/>
            <person name="Basile A."/>
            <person name="Luo G."/>
            <person name="Schluter A."/>
            <person name="Konstantinidis K.T."/>
            <person name="Angelidaki I."/>
        </authorList>
    </citation>
    <scope>NUCLEOTIDE SEQUENCE [LARGE SCALE GENOMIC DNA]</scope>
    <source>
        <strain evidence="5">AS15tlH2ME_198</strain>
    </source>
</reference>
<organism evidence="5 6">
    <name type="scientific">Corynebacterium humireducens</name>
    <dbReference type="NCBI Taxonomy" id="1223514"/>
    <lineage>
        <taxon>Bacteria</taxon>
        <taxon>Bacillati</taxon>
        <taxon>Actinomycetota</taxon>
        <taxon>Actinomycetes</taxon>
        <taxon>Mycobacteriales</taxon>
        <taxon>Corynebacteriaceae</taxon>
        <taxon>Corynebacterium</taxon>
    </lineage>
</organism>
<dbReference type="CDD" id="cd02022">
    <property type="entry name" value="DPCK"/>
    <property type="match status" value="1"/>
</dbReference>
<sequence length="198" mass="21534">MKIIGLTGGIGSGKTSVADLLRSHGLPVIDADQIARDIVEPGQPTLRELADAFGADIIREDGSLDRPELARRAFADKAGTQLLNSITHPRIMARRDELFDAARAAGESAVIYDMPLLVEKGQHKDMDLTVVVHVDVDTRVDRLVTGRGLDEADVRRRIAAQTTDAARMAVADVIIDNNGLREELEAQVQALADRIRLL</sequence>
<dbReference type="Pfam" id="PF01121">
    <property type="entry name" value="CoaE"/>
    <property type="match status" value="1"/>
</dbReference>
<keyword evidence="2 3" id="KW-0067">ATP-binding</keyword>
<dbReference type="GO" id="GO:0015937">
    <property type="term" value="P:coenzyme A biosynthetic process"/>
    <property type="evidence" value="ECO:0007669"/>
    <property type="project" value="UniProtKB-UniRule"/>
</dbReference>
<dbReference type="PROSITE" id="PS51219">
    <property type="entry name" value="DPCK"/>
    <property type="match status" value="1"/>
</dbReference>
<dbReference type="GO" id="GO:0004140">
    <property type="term" value="F:dephospho-CoA kinase activity"/>
    <property type="evidence" value="ECO:0007669"/>
    <property type="project" value="UniProtKB-UniRule"/>
</dbReference>
<proteinExistence type="inferred from homology"/>
<gene>
    <name evidence="3" type="primary">coaE</name>
    <name evidence="5" type="ORF">GX859_02030</name>
</gene>
<dbReference type="PANTHER" id="PTHR10695">
    <property type="entry name" value="DEPHOSPHO-COA KINASE-RELATED"/>
    <property type="match status" value="1"/>
</dbReference>
<dbReference type="InterPro" id="IPR027417">
    <property type="entry name" value="P-loop_NTPase"/>
</dbReference>
<evidence type="ECO:0000256" key="2">
    <source>
        <dbReference type="ARBA" id="ARBA00022840"/>
    </source>
</evidence>
<evidence type="ECO:0000256" key="3">
    <source>
        <dbReference type="HAMAP-Rule" id="MF_00376"/>
    </source>
</evidence>
<dbReference type="AlphaFoldDB" id="A0A7X6SUG5"/>
<evidence type="ECO:0000256" key="1">
    <source>
        <dbReference type="ARBA" id="ARBA00022741"/>
    </source>
</evidence>
<dbReference type="HAMAP" id="MF_00376">
    <property type="entry name" value="Dephospho_CoA_kinase"/>
    <property type="match status" value="1"/>
</dbReference>
<keyword evidence="1 3" id="KW-0547">Nucleotide-binding</keyword>
<evidence type="ECO:0000256" key="4">
    <source>
        <dbReference type="NCBIfam" id="TIGR00152"/>
    </source>
</evidence>
<keyword evidence="3 5" id="KW-0808">Transferase</keyword>
<dbReference type="GO" id="GO:0005737">
    <property type="term" value="C:cytoplasm"/>
    <property type="evidence" value="ECO:0007669"/>
    <property type="project" value="UniProtKB-SubCell"/>
</dbReference>
<accession>A0A7X6SUG5</accession>
<comment type="pathway">
    <text evidence="3">Cofactor biosynthesis; coenzyme A biosynthesis; CoA from (R)-pantothenate: step 5/5.</text>
</comment>
<feature type="binding site" evidence="3">
    <location>
        <begin position="11"/>
        <end position="16"/>
    </location>
    <ligand>
        <name>ATP</name>
        <dbReference type="ChEBI" id="CHEBI:30616"/>
    </ligand>
</feature>
<dbReference type="GO" id="GO:0005524">
    <property type="term" value="F:ATP binding"/>
    <property type="evidence" value="ECO:0007669"/>
    <property type="project" value="UniProtKB-UniRule"/>
</dbReference>
<dbReference type="Proteomes" id="UP000557899">
    <property type="component" value="Unassembled WGS sequence"/>
</dbReference>
<dbReference type="EC" id="2.7.1.24" evidence="3 4"/>
<evidence type="ECO:0000313" key="5">
    <source>
        <dbReference type="EMBL" id="NLA55069.1"/>
    </source>
</evidence>
<comment type="function">
    <text evidence="3">Catalyzes the phosphorylation of the 3'-hydroxyl group of dephosphocoenzyme A to form coenzyme A.</text>
</comment>
<comment type="caution">
    <text evidence="5">The sequence shown here is derived from an EMBL/GenBank/DDBJ whole genome shotgun (WGS) entry which is preliminary data.</text>
</comment>
<evidence type="ECO:0000313" key="6">
    <source>
        <dbReference type="Proteomes" id="UP000557899"/>
    </source>
</evidence>
<dbReference type="Gene3D" id="3.40.50.300">
    <property type="entry name" value="P-loop containing nucleotide triphosphate hydrolases"/>
    <property type="match status" value="1"/>
</dbReference>
<keyword evidence="3" id="KW-0173">Coenzyme A biosynthesis</keyword>
<keyword evidence="3" id="KW-0963">Cytoplasm</keyword>
<name>A0A7X6SUG5_9CORY</name>
<dbReference type="NCBIfam" id="TIGR00152">
    <property type="entry name" value="dephospho-CoA kinase"/>
    <property type="match status" value="1"/>
</dbReference>
<keyword evidence="3 5" id="KW-0418">Kinase</keyword>
<comment type="similarity">
    <text evidence="3">Belongs to the CoaE family.</text>
</comment>